<dbReference type="Proteomes" id="UP001353952">
    <property type="component" value="Unassembled WGS sequence"/>
</dbReference>
<organism evidence="1 2">
    <name type="scientific">Streptomyces violaceochromogenes</name>
    <dbReference type="NCBI Taxonomy" id="67377"/>
    <lineage>
        <taxon>Bacteria</taxon>
        <taxon>Bacillati</taxon>
        <taxon>Actinomycetota</taxon>
        <taxon>Actinomycetes</taxon>
        <taxon>Kitasatosporales</taxon>
        <taxon>Streptomycetaceae</taxon>
        <taxon>Streptomyces</taxon>
    </lineage>
</organism>
<sequence length="57" mass="6137">MRIRAAITAWLAALTTLLPTSSGPRGSRSASTPPYSLPRQRHLAELRMIVGPSDPPL</sequence>
<gene>
    <name evidence="1" type="ORF">RFN57_00655</name>
</gene>
<dbReference type="RefSeq" id="WP_229856941.1">
    <property type="nucleotide sequence ID" value="NZ_BMUO01000008.1"/>
</dbReference>
<accession>A0ABU6LMY0</accession>
<reference evidence="1 2" key="1">
    <citation type="submission" date="2024-01" db="EMBL/GenBank/DDBJ databases">
        <title>Genome analysis.</title>
        <authorList>
            <person name="Zhang K."/>
        </authorList>
    </citation>
    <scope>NUCLEOTIDE SEQUENCE [LARGE SCALE GENOMIC DNA]</scope>
    <source>
        <strain evidence="1 2">CGMCC 4.1753</strain>
    </source>
</reference>
<dbReference type="EMBL" id="JAYXNZ010000001">
    <property type="protein sequence ID" value="MEC7050833.1"/>
    <property type="molecule type" value="Genomic_DNA"/>
</dbReference>
<protein>
    <submittedName>
        <fullName evidence="1">Uncharacterized protein</fullName>
    </submittedName>
</protein>
<evidence type="ECO:0000313" key="1">
    <source>
        <dbReference type="EMBL" id="MEC7050833.1"/>
    </source>
</evidence>
<keyword evidence="2" id="KW-1185">Reference proteome</keyword>
<evidence type="ECO:0000313" key="2">
    <source>
        <dbReference type="Proteomes" id="UP001353952"/>
    </source>
</evidence>
<name>A0ABU6LMY0_9ACTN</name>
<comment type="caution">
    <text evidence="1">The sequence shown here is derived from an EMBL/GenBank/DDBJ whole genome shotgun (WGS) entry which is preliminary data.</text>
</comment>
<proteinExistence type="predicted"/>